<dbReference type="PRINTS" id="PR00984">
    <property type="entry name" value="TRNASYNTHILE"/>
</dbReference>
<evidence type="ECO:0000256" key="7">
    <source>
        <dbReference type="ARBA" id="ARBA00022917"/>
    </source>
</evidence>
<dbReference type="PROSITE" id="PS00178">
    <property type="entry name" value="AA_TRNA_LIGASE_I"/>
    <property type="match status" value="1"/>
</dbReference>
<comment type="catalytic activity">
    <reaction evidence="10">
        <text>tRNA(Ile) + L-isoleucine + ATP = L-isoleucyl-tRNA(Ile) + AMP + diphosphate</text>
        <dbReference type="Rhea" id="RHEA:11060"/>
        <dbReference type="Rhea" id="RHEA-COMP:9666"/>
        <dbReference type="Rhea" id="RHEA-COMP:9695"/>
        <dbReference type="ChEBI" id="CHEBI:30616"/>
        <dbReference type="ChEBI" id="CHEBI:33019"/>
        <dbReference type="ChEBI" id="CHEBI:58045"/>
        <dbReference type="ChEBI" id="CHEBI:78442"/>
        <dbReference type="ChEBI" id="CHEBI:78528"/>
        <dbReference type="ChEBI" id="CHEBI:456215"/>
        <dbReference type="EC" id="6.1.1.5"/>
    </reaction>
</comment>
<evidence type="ECO:0000256" key="10">
    <source>
        <dbReference type="ARBA" id="ARBA00048359"/>
    </source>
</evidence>
<comment type="similarity">
    <text evidence="1">Belongs to the class-I aminoacyl-tRNA synthetase family. IleS type 2 subfamily.</text>
</comment>
<dbReference type="SUPFAM" id="SSF52374">
    <property type="entry name" value="Nucleotidylyl transferase"/>
    <property type="match status" value="1"/>
</dbReference>
<evidence type="ECO:0000256" key="3">
    <source>
        <dbReference type="ARBA" id="ARBA00022490"/>
    </source>
</evidence>
<dbReference type="SUPFAM" id="SSF53254">
    <property type="entry name" value="Phosphoglycerate mutase-like"/>
    <property type="match status" value="1"/>
</dbReference>
<evidence type="ECO:0000256" key="12">
    <source>
        <dbReference type="RuleBase" id="RU363035"/>
    </source>
</evidence>
<keyword evidence="5 12" id="KW-0547">Nucleotide-binding</keyword>
<evidence type="ECO:0000259" key="15">
    <source>
        <dbReference type="Pfam" id="PF08264"/>
    </source>
</evidence>
<feature type="binding site" evidence="11">
    <location>
        <position position="580"/>
    </location>
    <ligand>
        <name>substrate</name>
    </ligand>
</feature>
<evidence type="ECO:0000256" key="6">
    <source>
        <dbReference type="ARBA" id="ARBA00022840"/>
    </source>
</evidence>
<dbReference type="InterPro" id="IPR001412">
    <property type="entry name" value="aa-tRNA-synth_I_CS"/>
</dbReference>
<dbReference type="GO" id="GO:0006428">
    <property type="term" value="P:isoleucyl-tRNA aminoacylation"/>
    <property type="evidence" value="ECO:0007669"/>
    <property type="project" value="InterPro"/>
</dbReference>
<dbReference type="Gene3D" id="3.40.50.1240">
    <property type="entry name" value="Phosphoglycerate mutase-like"/>
    <property type="match status" value="1"/>
</dbReference>
<dbReference type="Gene3D" id="1.10.730.10">
    <property type="entry name" value="Isoleucyl-tRNA Synthetase, Domain 1"/>
    <property type="match status" value="1"/>
</dbReference>
<dbReference type="GO" id="GO:0002161">
    <property type="term" value="F:aminoacyl-tRNA deacylase activity"/>
    <property type="evidence" value="ECO:0007669"/>
    <property type="project" value="InterPro"/>
</dbReference>
<dbReference type="PANTHER" id="PTHR42780">
    <property type="entry name" value="SOLEUCYL-TRNA SYNTHETASE"/>
    <property type="match status" value="1"/>
</dbReference>
<reference evidence="16 17" key="1">
    <citation type="journal article" date="2016" name="Nat. Commun.">
        <title>Thousands of microbial genomes shed light on interconnected biogeochemical processes in an aquifer system.</title>
        <authorList>
            <person name="Anantharaman K."/>
            <person name="Brown C.T."/>
            <person name="Hug L.A."/>
            <person name="Sharon I."/>
            <person name="Castelle C.J."/>
            <person name="Probst A.J."/>
            <person name="Thomas B.C."/>
            <person name="Singh A."/>
            <person name="Wilkins M.J."/>
            <person name="Karaoz U."/>
            <person name="Brodie E.L."/>
            <person name="Williams K.H."/>
            <person name="Hubbard S.S."/>
            <person name="Banfield J.F."/>
        </authorList>
    </citation>
    <scope>NUCLEOTIDE SEQUENCE [LARGE SCALE GENOMIC DNA]</scope>
</reference>
<name>A0A1F6VEA8_9BACT</name>
<dbReference type="EC" id="6.1.1.5" evidence="2"/>
<dbReference type="Pfam" id="PF00300">
    <property type="entry name" value="His_Phos_1"/>
    <property type="match status" value="1"/>
</dbReference>
<dbReference type="GO" id="GO:0004822">
    <property type="term" value="F:isoleucine-tRNA ligase activity"/>
    <property type="evidence" value="ECO:0007669"/>
    <property type="project" value="UniProtKB-EC"/>
</dbReference>
<organism evidence="16 17">
    <name type="scientific">Candidatus Nomurabacteria bacterium RIFCSPHIGHO2_01_FULL_42_15</name>
    <dbReference type="NCBI Taxonomy" id="1801742"/>
    <lineage>
        <taxon>Bacteria</taxon>
        <taxon>Candidatus Nomuraibacteriota</taxon>
    </lineage>
</organism>
<evidence type="ECO:0000256" key="4">
    <source>
        <dbReference type="ARBA" id="ARBA00022598"/>
    </source>
</evidence>
<keyword evidence="3" id="KW-0963">Cytoplasm</keyword>
<dbReference type="InterPro" id="IPR029033">
    <property type="entry name" value="His_PPase_superfam"/>
</dbReference>
<evidence type="ECO:0000256" key="5">
    <source>
        <dbReference type="ARBA" id="ARBA00022741"/>
    </source>
</evidence>
<keyword evidence="4 12" id="KW-0436">Ligase</keyword>
<protein>
    <recommendedName>
        <fullName evidence="2">isoleucine--tRNA ligase</fullName>
        <ecNumber evidence="2">6.1.1.5</ecNumber>
    </recommendedName>
</protein>
<dbReference type="InterPro" id="IPR013155">
    <property type="entry name" value="M/V/L/I-tRNA-synth_anticd-bd"/>
</dbReference>
<feature type="binding site" evidence="11">
    <location>
        <begin position="528"/>
        <end position="535"/>
    </location>
    <ligand>
        <name>substrate</name>
    </ligand>
</feature>
<evidence type="ECO:0000256" key="9">
    <source>
        <dbReference type="ARBA" id="ARBA00025217"/>
    </source>
</evidence>
<dbReference type="EMBL" id="MFTS01000007">
    <property type="protein sequence ID" value="OGI67924.1"/>
    <property type="molecule type" value="Genomic_DNA"/>
</dbReference>
<feature type="region of interest" description="Disordered" evidence="13">
    <location>
        <begin position="1"/>
        <end position="30"/>
    </location>
</feature>
<dbReference type="Gene3D" id="3.40.50.620">
    <property type="entry name" value="HUPs"/>
    <property type="match status" value="2"/>
</dbReference>
<evidence type="ECO:0000256" key="2">
    <source>
        <dbReference type="ARBA" id="ARBA00013165"/>
    </source>
</evidence>
<dbReference type="Gene3D" id="3.90.740.10">
    <property type="entry name" value="Valyl/Leucyl/Isoleucyl-tRNA synthetase, editing domain"/>
    <property type="match status" value="1"/>
</dbReference>
<evidence type="ECO:0000256" key="11">
    <source>
        <dbReference type="PIRSR" id="PIRSR613078-2"/>
    </source>
</evidence>
<dbReference type="InterPro" id="IPR023586">
    <property type="entry name" value="Ile-tRNA-ligase_type2"/>
</dbReference>
<dbReference type="GO" id="GO:0000049">
    <property type="term" value="F:tRNA binding"/>
    <property type="evidence" value="ECO:0007669"/>
    <property type="project" value="InterPro"/>
</dbReference>
<dbReference type="InterPro" id="IPR002300">
    <property type="entry name" value="aa-tRNA-synth_Ia"/>
</dbReference>
<keyword evidence="6 12" id="KW-0067">ATP-binding</keyword>
<feature type="compositionally biased region" description="Polar residues" evidence="13">
    <location>
        <begin position="7"/>
        <end position="25"/>
    </location>
</feature>
<feature type="domain" description="Aminoacyl-tRNA synthetase class Ia" evidence="14">
    <location>
        <begin position="688"/>
        <end position="824"/>
    </location>
</feature>
<dbReference type="CDD" id="cd07961">
    <property type="entry name" value="Anticodon_Ia_Ile_ABEc"/>
    <property type="match status" value="1"/>
</dbReference>
<dbReference type="InterPro" id="IPR002301">
    <property type="entry name" value="Ile-tRNA-ligase"/>
</dbReference>
<feature type="domain" description="Aminoacyl-tRNA synthetase class Ia" evidence="14">
    <location>
        <begin position="37"/>
        <end position="521"/>
    </location>
</feature>
<dbReference type="SUPFAM" id="SSF50677">
    <property type="entry name" value="ValRS/IleRS/LeuRS editing domain"/>
    <property type="match status" value="1"/>
</dbReference>
<dbReference type="InterPro" id="IPR009080">
    <property type="entry name" value="tRNAsynth_Ia_anticodon-bd"/>
</dbReference>
<dbReference type="Pfam" id="PF08264">
    <property type="entry name" value="Anticodon_1"/>
    <property type="match status" value="1"/>
</dbReference>
<dbReference type="CDD" id="cd07067">
    <property type="entry name" value="HP_PGM_like"/>
    <property type="match status" value="1"/>
</dbReference>
<dbReference type="PANTHER" id="PTHR42780:SF1">
    <property type="entry name" value="ISOLEUCINE--TRNA LIGASE, CYTOPLASMIC"/>
    <property type="match status" value="1"/>
</dbReference>
<dbReference type="Pfam" id="PF00133">
    <property type="entry name" value="tRNA-synt_1"/>
    <property type="match status" value="2"/>
</dbReference>
<dbReference type="SUPFAM" id="SSF47323">
    <property type="entry name" value="Anticodon-binding domain of a subclass of class I aminoacyl-tRNA synthetases"/>
    <property type="match status" value="2"/>
</dbReference>
<evidence type="ECO:0000256" key="8">
    <source>
        <dbReference type="ARBA" id="ARBA00023146"/>
    </source>
</evidence>
<comment type="function">
    <text evidence="9">Catalyzes the attachment of isoleucine to tRNA(Ile). As IleRS can inadvertently accommodate and process structurally similar amino acids such as valine, to avoid such errors it has two additional distinct tRNA(Ile)-dependent editing activities. One activity is designated as 'pretransfer' editing and involves the hydrolysis of activated Val-AMP. The other activity is designated 'posttransfer' editing and involves deacylation of mischarged Val-tRNA(Ile).</text>
</comment>
<dbReference type="InterPro" id="IPR009008">
    <property type="entry name" value="Val/Leu/Ile-tRNA-synth_edit"/>
</dbReference>
<dbReference type="GO" id="GO:0005524">
    <property type="term" value="F:ATP binding"/>
    <property type="evidence" value="ECO:0007669"/>
    <property type="project" value="UniProtKB-KW"/>
</dbReference>
<dbReference type="InterPro" id="IPR033709">
    <property type="entry name" value="Anticodon_Ile_ABEc"/>
</dbReference>
<evidence type="ECO:0000313" key="16">
    <source>
        <dbReference type="EMBL" id="OGI67924.1"/>
    </source>
</evidence>
<evidence type="ECO:0000259" key="14">
    <source>
        <dbReference type="Pfam" id="PF00133"/>
    </source>
</evidence>
<evidence type="ECO:0000313" key="17">
    <source>
        <dbReference type="Proteomes" id="UP000178235"/>
    </source>
</evidence>
<keyword evidence="7 12" id="KW-0648">Protein biosynthesis</keyword>
<comment type="caution">
    <text evidence="16">The sequence shown here is derived from an EMBL/GenBank/DDBJ whole genome shotgun (WGS) entry which is preliminary data.</text>
</comment>
<dbReference type="SMART" id="SM00855">
    <property type="entry name" value="PGAM"/>
    <property type="match status" value="1"/>
</dbReference>
<accession>A0A1F6VEA8</accession>
<proteinExistence type="inferred from homology"/>
<feature type="domain" description="Methionyl/Valyl/Leucyl/Isoleucyl-tRNA synthetase anticodon-binding" evidence="15">
    <location>
        <begin position="874"/>
        <end position="1042"/>
    </location>
</feature>
<dbReference type="Pfam" id="PF19302">
    <property type="entry name" value="DUF5915"/>
    <property type="match status" value="1"/>
</dbReference>
<evidence type="ECO:0000256" key="13">
    <source>
        <dbReference type="SAM" id="MobiDB-lite"/>
    </source>
</evidence>
<sequence>MAENEENNPVRNNGSQSEPVSNGTSKKSEVALREEKVLEFWHKNKIFERSLEKKSPKGRYVFYDGPPFATGQIHYGHILGSTAKDVIGRYRTMQGYYVPRKWGWDCHGLPIENIVEKELGIAGHVEIEKYGIDKFVEYARSKVLQYDKDWEKGIERIGRWVDFQGGYKTMDNTFIESVWWALSELNKKDLIYEGVRVLAYCPRCETPIANSEIAMDNSYKDISDISVYVKFELEDEPGTYLLAWTTTPWTLPGNTAIAINKNIVYVKVKVENDVIILAKDTLSNALKNKEYYLLGEIKGEGLIGKRYIPVFPYYRTSNEAQSKNIWKVWHADFVTADQGTGLAHEAPAFGEDDMNLAKQNNIPWIIHVDETGKFKKEVSDFAGLLVKPKSSEKDGHQKSDIEVIKYLAKNNFLFAKEKIIHPYPHCYRCETPIIYYALPSWFINIQKEKENILTQGRSLNWIPAHLKEGRFKNISENAPDWNISRNRYWASPLPIWKCDKCKQKTFVSSLKDLKEKTKKSGNKYFVMRHGEAMYNAKHLDDPKGDPDNHLTKQGEGETVAAAKKLKSEKIDIIFSSPFLRTRETAEILRRELGFGEEQLIIDERLHEINEEDQNLVAKRMGDFIYSTEKKFQGKNIIVISHGNPIWTLQRIVAGVPHADFSEKQMLNTGEAEELNFIPFPHNANYELDLHRPYIDQVPLVCSCAGSLTRIPEVLDCWFESGSMPFAQDHYPFKNLEWKKNNFPAAFVAEYIAQTRTWFYYTHVVSAILFKQAPFKNIVTTGTLRAEDGEKMSKSKNNYPDPWIFINKYGVDALRLYLMSSTLMKGEDANFSEKAVQDIATKIIGRLFNVFAFYEIYRNKTLEKNDKPRSKNVLDIWILSRFEQILNEITKGMENYDLAEATRPIDLFVDDLSTWYLRRSRERIKEEAANPAREDGARQTLYFVLKTLSKLMAPFAPFTAEDIWLKLRTGYVPVDGTRHDFAKSDAESVHLENWPSVSRGIFDIFGNGKSKVLEEMLIAREICTIGNAERQKINIPVRQPLQTLLIKDAAFNLISKNNQILNLIKEELNIKNIVFDNSVKKGNKSITLDTNITPELKQEGDYRELVRALQDMRKKMGLTPSDVVKIVLDTNETGQKLIEKFASDLKKTVLVSQIKFENNDGQEVKIDDLNFKVKIER</sequence>
<keyword evidence="8 12" id="KW-0030">Aminoacyl-tRNA synthetase</keyword>
<dbReference type="InterPro" id="IPR014729">
    <property type="entry name" value="Rossmann-like_a/b/a_fold"/>
</dbReference>
<dbReference type="InterPro" id="IPR013078">
    <property type="entry name" value="His_Pase_superF_clade-1"/>
</dbReference>
<dbReference type="Proteomes" id="UP000178235">
    <property type="component" value="Unassembled WGS sequence"/>
</dbReference>
<evidence type="ECO:0000256" key="1">
    <source>
        <dbReference type="ARBA" id="ARBA00007078"/>
    </source>
</evidence>
<gene>
    <name evidence="16" type="ORF">A2738_03700</name>
</gene>
<dbReference type="AlphaFoldDB" id="A0A1F6VEA8"/>